<sequence length="102" mass="11637">MNNAHQKIQHHIGLILLKHEGLADFLGLMVVSLLAPLHRHCPRVHGGHVFDSSMLDILFLLLFFSLLQINVYPFITILFGEVGWLFYGIRIVLFGPECSSLW</sequence>
<feature type="transmembrane region" description="Helical" evidence="1">
    <location>
        <begin position="57"/>
        <end position="80"/>
    </location>
</feature>
<dbReference type="EMBL" id="BGPR01000164">
    <property type="protein sequence ID" value="GBM01048.1"/>
    <property type="molecule type" value="Genomic_DNA"/>
</dbReference>
<keyword evidence="3" id="KW-1185">Reference proteome</keyword>
<name>A0A4Y2CB61_ARAVE</name>
<reference evidence="2 3" key="1">
    <citation type="journal article" date="2019" name="Sci. Rep.">
        <title>Orb-weaving spider Araneus ventricosus genome elucidates the spidroin gene catalogue.</title>
        <authorList>
            <person name="Kono N."/>
            <person name="Nakamura H."/>
            <person name="Ohtoshi R."/>
            <person name="Moran D.A.P."/>
            <person name="Shinohara A."/>
            <person name="Yoshida Y."/>
            <person name="Fujiwara M."/>
            <person name="Mori M."/>
            <person name="Tomita M."/>
            <person name="Arakawa K."/>
        </authorList>
    </citation>
    <scope>NUCLEOTIDE SEQUENCE [LARGE SCALE GENOMIC DNA]</scope>
</reference>
<keyword evidence="1" id="KW-0472">Membrane</keyword>
<dbReference type="Proteomes" id="UP000499080">
    <property type="component" value="Unassembled WGS sequence"/>
</dbReference>
<comment type="caution">
    <text evidence="2">The sequence shown here is derived from an EMBL/GenBank/DDBJ whole genome shotgun (WGS) entry which is preliminary data.</text>
</comment>
<evidence type="ECO:0000256" key="1">
    <source>
        <dbReference type="SAM" id="Phobius"/>
    </source>
</evidence>
<gene>
    <name evidence="2" type="ORF">AVEN_136610_1</name>
</gene>
<organism evidence="2 3">
    <name type="scientific">Araneus ventricosus</name>
    <name type="common">Orbweaver spider</name>
    <name type="synonym">Epeira ventricosa</name>
    <dbReference type="NCBI Taxonomy" id="182803"/>
    <lineage>
        <taxon>Eukaryota</taxon>
        <taxon>Metazoa</taxon>
        <taxon>Ecdysozoa</taxon>
        <taxon>Arthropoda</taxon>
        <taxon>Chelicerata</taxon>
        <taxon>Arachnida</taxon>
        <taxon>Araneae</taxon>
        <taxon>Araneomorphae</taxon>
        <taxon>Entelegynae</taxon>
        <taxon>Araneoidea</taxon>
        <taxon>Araneidae</taxon>
        <taxon>Araneus</taxon>
    </lineage>
</organism>
<dbReference type="AlphaFoldDB" id="A0A4Y2CB61"/>
<keyword evidence="1" id="KW-0812">Transmembrane</keyword>
<proteinExistence type="predicted"/>
<evidence type="ECO:0000313" key="3">
    <source>
        <dbReference type="Proteomes" id="UP000499080"/>
    </source>
</evidence>
<accession>A0A4Y2CB61</accession>
<evidence type="ECO:0000313" key="2">
    <source>
        <dbReference type="EMBL" id="GBM01048.1"/>
    </source>
</evidence>
<protein>
    <submittedName>
        <fullName evidence="2">Uncharacterized protein</fullName>
    </submittedName>
</protein>
<keyword evidence="1" id="KW-1133">Transmembrane helix</keyword>